<evidence type="ECO:0000313" key="2">
    <source>
        <dbReference type="EMBL" id="SHF23720.1"/>
    </source>
</evidence>
<dbReference type="EMBL" id="FQVQ01000005">
    <property type="protein sequence ID" value="SHF23720.1"/>
    <property type="molecule type" value="Genomic_DNA"/>
</dbReference>
<keyword evidence="3" id="KW-1185">Reference proteome</keyword>
<dbReference type="InterPro" id="IPR010982">
    <property type="entry name" value="Lambda_DNA-bd_dom_sf"/>
</dbReference>
<organism evidence="2 3">
    <name type="scientific">Flavobacterium fontis</name>
    <dbReference type="NCBI Taxonomy" id="1124188"/>
    <lineage>
        <taxon>Bacteria</taxon>
        <taxon>Pseudomonadati</taxon>
        <taxon>Bacteroidota</taxon>
        <taxon>Flavobacteriia</taxon>
        <taxon>Flavobacteriales</taxon>
        <taxon>Flavobacteriaceae</taxon>
        <taxon>Flavobacterium</taxon>
    </lineage>
</organism>
<reference evidence="2 3" key="1">
    <citation type="submission" date="2016-11" db="EMBL/GenBank/DDBJ databases">
        <authorList>
            <person name="Jaros S."/>
            <person name="Januszkiewicz K."/>
            <person name="Wedrychowicz H."/>
        </authorList>
    </citation>
    <scope>NUCLEOTIDE SEQUENCE [LARGE SCALE GENOMIC DNA]</scope>
    <source>
        <strain evidence="2 3">DSM 25660</strain>
    </source>
</reference>
<gene>
    <name evidence="2" type="ORF">SAMN05444377_10595</name>
</gene>
<dbReference type="Pfam" id="PF01381">
    <property type="entry name" value="HTH_3"/>
    <property type="match status" value="1"/>
</dbReference>
<dbReference type="OrthoDB" id="9814400at2"/>
<dbReference type="GO" id="GO:0003677">
    <property type="term" value="F:DNA binding"/>
    <property type="evidence" value="ECO:0007669"/>
    <property type="project" value="InterPro"/>
</dbReference>
<dbReference type="STRING" id="1124188.SAMN05444377_10595"/>
<dbReference type="Proteomes" id="UP000184147">
    <property type="component" value="Unassembled WGS sequence"/>
</dbReference>
<dbReference type="SMART" id="SM00530">
    <property type="entry name" value="HTH_XRE"/>
    <property type="match status" value="1"/>
</dbReference>
<dbReference type="CDD" id="cd00093">
    <property type="entry name" value="HTH_XRE"/>
    <property type="match status" value="1"/>
</dbReference>
<dbReference type="InterPro" id="IPR001387">
    <property type="entry name" value="Cro/C1-type_HTH"/>
</dbReference>
<evidence type="ECO:0000259" key="1">
    <source>
        <dbReference type="PROSITE" id="PS50943"/>
    </source>
</evidence>
<sequence>MLDQLLKQGREASGLSTRALAHQSGIDQALISKFENGNRIPTQAQARLLAELLGIALQPVLVAWYRVKLLHLIDFNPEAIEAITGILEEKGLNLAKSAEKEAQIASILSEIDLLKNRLQNL</sequence>
<proteinExistence type="predicted"/>
<dbReference type="AlphaFoldDB" id="A0A1M5A086"/>
<feature type="domain" description="HTH cro/C1-type" evidence="1">
    <location>
        <begin position="6"/>
        <end position="60"/>
    </location>
</feature>
<evidence type="ECO:0000313" key="3">
    <source>
        <dbReference type="Proteomes" id="UP000184147"/>
    </source>
</evidence>
<name>A0A1M5A086_9FLAO</name>
<dbReference type="RefSeq" id="WP_073362599.1">
    <property type="nucleotide sequence ID" value="NZ_FQVQ01000005.1"/>
</dbReference>
<dbReference type="SUPFAM" id="SSF47413">
    <property type="entry name" value="lambda repressor-like DNA-binding domains"/>
    <property type="match status" value="1"/>
</dbReference>
<dbReference type="Gene3D" id="1.10.260.40">
    <property type="entry name" value="lambda repressor-like DNA-binding domains"/>
    <property type="match status" value="1"/>
</dbReference>
<protein>
    <submittedName>
        <fullName evidence="2">Helix-turn-helix</fullName>
    </submittedName>
</protein>
<dbReference type="PROSITE" id="PS50943">
    <property type="entry name" value="HTH_CROC1"/>
    <property type="match status" value="1"/>
</dbReference>
<accession>A0A1M5A086</accession>